<comment type="caution">
    <text evidence="2">The sequence shown here is derived from an EMBL/GenBank/DDBJ whole genome shotgun (WGS) entry which is preliminary data.</text>
</comment>
<dbReference type="Proteomes" id="UP000248090">
    <property type="component" value="Unassembled WGS sequence"/>
</dbReference>
<dbReference type="RefSeq" id="WP_110187057.1">
    <property type="nucleotide sequence ID" value="NZ_CP177354.1"/>
</dbReference>
<name>A0ABX5M0T0_9GAMM</name>
<organism evidence="2 3">
    <name type="scientific">Pokkaliibacter plantistimulans</name>
    <dbReference type="NCBI Taxonomy" id="1635171"/>
    <lineage>
        <taxon>Bacteria</taxon>
        <taxon>Pseudomonadati</taxon>
        <taxon>Pseudomonadota</taxon>
        <taxon>Gammaproteobacteria</taxon>
        <taxon>Oceanospirillales</taxon>
        <taxon>Balneatrichaceae</taxon>
        <taxon>Pokkaliibacter</taxon>
    </lineage>
</organism>
<keyword evidence="3" id="KW-1185">Reference proteome</keyword>
<keyword evidence="1" id="KW-0812">Transmembrane</keyword>
<reference evidence="2 3" key="1">
    <citation type="submission" date="2015-03" db="EMBL/GenBank/DDBJ databases">
        <authorList>
            <person name="Krishnan R."/>
            <person name="Midha S."/>
            <person name="Patil P.B."/>
            <person name="Rameshkumar N."/>
        </authorList>
    </citation>
    <scope>NUCLEOTIDE SEQUENCE [LARGE SCALE GENOMIC DNA]</scope>
    <source>
        <strain evidence="2 3">L1E11</strain>
    </source>
</reference>
<keyword evidence="1" id="KW-1133">Transmembrane helix</keyword>
<feature type="transmembrane region" description="Helical" evidence="1">
    <location>
        <begin position="32"/>
        <end position="59"/>
    </location>
</feature>
<sequence>MWLLRGVLVLEWVLCLLLYGESLSGWRALKESYFMVWVFIIAYPLVILMFIPLLILLIWETVLFVKYKERRFLYWAALDIGITAINWQLFDIYYQSIGHP</sequence>
<evidence type="ECO:0000313" key="2">
    <source>
        <dbReference type="EMBL" id="PXF31550.1"/>
    </source>
</evidence>
<accession>A0ABX5M0T0</accession>
<dbReference type="EMBL" id="LAPT01000039">
    <property type="protein sequence ID" value="PXF31550.1"/>
    <property type="molecule type" value="Genomic_DNA"/>
</dbReference>
<protein>
    <submittedName>
        <fullName evidence="2">Uncharacterized protein</fullName>
    </submittedName>
</protein>
<evidence type="ECO:0000313" key="3">
    <source>
        <dbReference type="Proteomes" id="UP000248090"/>
    </source>
</evidence>
<gene>
    <name evidence="2" type="ORF">WH50_09285</name>
</gene>
<evidence type="ECO:0000256" key="1">
    <source>
        <dbReference type="SAM" id="Phobius"/>
    </source>
</evidence>
<keyword evidence="1" id="KW-0472">Membrane</keyword>
<feature type="transmembrane region" description="Helical" evidence="1">
    <location>
        <begin position="71"/>
        <end position="90"/>
    </location>
</feature>
<proteinExistence type="predicted"/>